<dbReference type="EMBL" id="AGWY01000013">
    <property type="protein sequence ID" value="EKS33161.1"/>
    <property type="molecule type" value="Genomic_DNA"/>
</dbReference>
<dbReference type="InterPro" id="IPR036365">
    <property type="entry name" value="PGBD-like_sf"/>
</dbReference>
<dbReference type="Pfam" id="PF13365">
    <property type="entry name" value="Trypsin_2"/>
    <property type="match status" value="1"/>
</dbReference>
<dbReference type="SUPFAM" id="SSF50494">
    <property type="entry name" value="Trypsin-like serine proteases"/>
    <property type="match status" value="1"/>
</dbReference>
<organism evidence="4 5">
    <name type="scientific">Afipia clevelandensis ATCC 49720</name>
    <dbReference type="NCBI Taxonomy" id="883079"/>
    <lineage>
        <taxon>Bacteria</taxon>
        <taxon>Pseudomonadati</taxon>
        <taxon>Pseudomonadota</taxon>
        <taxon>Alphaproteobacteria</taxon>
        <taxon>Hyphomicrobiales</taxon>
        <taxon>Nitrobacteraceae</taxon>
        <taxon>Afipia</taxon>
    </lineage>
</organism>
<evidence type="ECO:0000256" key="1">
    <source>
        <dbReference type="SAM" id="MobiDB-lite"/>
    </source>
</evidence>
<evidence type="ECO:0000313" key="5">
    <source>
        <dbReference type="Proteomes" id="UP000001095"/>
    </source>
</evidence>
<evidence type="ECO:0000259" key="3">
    <source>
        <dbReference type="Pfam" id="PF01471"/>
    </source>
</evidence>
<evidence type="ECO:0000313" key="4">
    <source>
        <dbReference type="EMBL" id="EKS33161.1"/>
    </source>
</evidence>
<dbReference type="InterPro" id="IPR002477">
    <property type="entry name" value="Peptidoglycan-bd-like"/>
</dbReference>
<dbReference type="PATRIC" id="fig|883079.3.peg.3270"/>
<accession>K8NVH0</accession>
<evidence type="ECO:0000256" key="2">
    <source>
        <dbReference type="SAM" id="SignalP"/>
    </source>
</evidence>
<name>K8NVH0_9BRAD</name>
<dbReference type="InterPro" id="IPR036366">
    <property type="entry name" value="PGBDSf"/>
</dbReference>
<sequence>MKLPLVVIAAASVAATMAALPGAARAQTPAKQKPRPAPAHVSPKPVTTVPIRPAVQTPVDTAKAMEQAERLAIQSDLAWISLYNGAINGEASERMVAAIKAFQKDHGAKQTGVLNAQERSTLSADAKKLQDNVGWKIMTDATSGARVGLPSKLVPQVISDVNGTKWSSATGTIQIEFLRRKEANATTTTMAAKERKLNARKVDYSVVKPDFFVLSGMQGLKKFYIRGQTRGDEVRTLTILYDQATEGTMTPVTVAMSSAYNPFPGGVAQAGPPPRKKVEYATGIVVSADGAILADRQMTEGCMTIAVPGHGNATRVADDEARELALLRIYGASGLKPLAMAGSGATKPGVTLTGIADPQSQGGRSTVTSVAATATHAGAEASLSPEPAPGFSGAAAIDGDGKFAGLARLKPAVVAGSAGTPLPAQALLVPADAVRDFLKAKGLTILSGPSDAKASVLRLICVRK</sequence>
<dbReference type="InterPro" id="IPR009003">
    <property type="entry name" value="Peptidase_S1_PA"/>
</dbReference>
<dbReference type="OrthoDB" id="6810892at2"/>
<dbReference type="Proteomes" id="UP000001095">
    <property type="component" value="Unassembled WGS sequence"/>
</dbReference>
<gene>
    <name evidence="4" type="ORF">HMPREF9696_03202</name>
</gene>
<feature type="chain" id="PRO_5003921494" description="Peptidoglycan binding-like domain-containing protein" evidence="2">
    <location>
        <begin position="27"/>
        <end position="464"/>
    </location>
</feature>
<protein>
    <recommendedName>
        <fullName evidence="3">Peptidoglycan binding-like domain-containing protein</fullName>
    </recommendedName>
</protein>
<reference evidence="4 5" key="1">
    <citation type="submission" date="2012-04" db="EMBL/GenBank/DDBJ databases">
        <title>The Genome Sequence of Afipia clevelandensis ATCC 49720.</title>
        <authorList>
            <consortium name="The Broad Institute Genome Sequencing Platform"/>
            <person name="Earl A."/>
            <person name="Ward D."/>
            <person name="Feldgarden M."/>
            <person name="Gevers D."/>
            <person name="Huys G."/>
            <person name="Walker B."/>
            <person name="Young S.K."/>
            <person name="Zeng Q."/>
            <person name="Gargeya S."/>
            <person name="Fitzgerald M."/>
            <person name="Haas B."/>
            <person name="Abouelleil A."/>
            <person name="Alvarado L."/>
            <person name="Arachchi H.M."/>
            <person name="Berlin A."/>
            <person name="Chapman S.B."/>
            <person name="Goldberg J."/>
            <person name="Griggs A."/>
            <person name="Gujja S."/>
            <person name="Hansen M."/>
            <person name="Howarth C."/>
            <person name="Imamovic A."/>
            <person name="Larimer J."/>
            <person name="McCowen C."/>
            <person name="Montmayeur A."/>
            <person name="Murphy C."/>
            <person name="Neiman D."/>
            <person name="Pearson M."/>
            <person name="Priest M."/>
            <person name="Roberts A."/>
            <person name="Saif S."/>
            <person name="Shea T."/>
            <person name="Sisk P."/>
            <person name="Sykes S."/>
            <person name="Wortman J."/>
            <person name="Nusbaum C."/>
            <person name="Birren B."/>
        </authorList>
    </citation>
    <scope>NUCLEOTIDE SEQUENCE [LARGE SCALE GENOMIC DNA]</scope>
    <source>
        <strain evidence="4 5">ATCC 49720</strain>
    </source>
</reference>
<keyword evidence="2" id="KW-0732">Signal</keyword>
<keyword evidence="5" id="KW-1185">Reference proteome</keyword>
<dbReference type="Gene3D" id="2.40.10.120">
    <property type="match status" value="1"/>
</dbReference>
<proteinExistence type="predicted"/>
<dbReference type="HOGENOM" id="CLU_588841_0_0_5"/>
<comment type="caution">
    <text evidence="4">The sequence shown here is derived from an EMBL/GenBank/DDBJ whole genome shotgun (WGS) entry which is preliminary data.</text>
</comment>
<dbReference type="SUPFAM" id="SSF47090">
    <property type="entry name" value="PGBD-like"/>
    <property type="match status" value="1"/>
</dbReference>
<dbReference type="Gene3D" id="1.10.101.10">
    <property type="entry name" value="PGBD-like superfamily/PGBD"/>
    <property type="match status" value="1"/>
</dbReference>
<feature type="signal peptide" evidence="2">
    <location>
        <begin position="1"/>
        <end position="26"/>
    </location>
</feature>
<feature type="domain" description="Peptidoglycan binding-like" evidence="3">
    <location>
        <begin position="68"/>
        <end position="117"/>
    </location>
</feature>
<dbReference type="RefSeq" id="WP_002714072.1">
    <property type="nucleotide sequence ID" value="NZ_KB375281.1"/>
</dbReference>
<dbReference type="Pfam" id="PF01471">
    <property type="entry name" value="PG_binding_1"/>
    <property type="match status" value="1"/>
</dbReference>
<feature type="region of interest" description="Disordered" evidence="1">
    <location>
        <begin position="25"/>
        <end position="47"/>
    </location>
</feature>
<dbReference type="AlphaFoldDB" id="K8NVH0"/>